<dbReference type="InterPro" id="IPR037047">
    <property type="entry name" value="PITH_dom_sf"/>
</dbReference>
<organism evidence="3 4">
    <name type="scientific">Chloropicon roscoffensis</name>
    <dbReference type="NCBI Taxonomy" id="1461544"/>
    <lineage>
        <taxon>Eukaryota</taxon>
        <taxon>Viridiplantae</taxon>
        <taxon>Chlorophyta</taxon>
        <taxon>Chloropicophyceae</taxon>
        <taxon>Chloropicales</taxon>
        <taxon>Chloropicaceae</taxon>
        <taxon>Chloropicon</taxon>
    </lineage>
</organism>
<reference evidence="3 4" key="1">
    <citation type="submission" date="2024-03" db="EMBL/GenBank/DDBJ databases">
        <title>Complete genome sequence of the green alga Chloropicon roscoffensis RCC1871.</title>
        <authorList>
            <person name="Lemieux C."/>
            <person name="Pombert J.-F."/>
            <person name="Otis C."/>
            <person name="Turmel M."/>
        </authorList>
    </citation>
    <scope>NUCLEOTIDE SEQUENCE [LARGE SCALE GENOMIC DNA]</scope>
    <source>
        <strain evidence="3 4">RCC1871</strain>
    </source>
</reference>
<dbReference type="InterPro" id="IPR008979">
    <property type="entry name" value="Galactose-bd-like_sf"/>
</dbReference>
<evidence type="ECO:0000256" key="1">
    <source>
        <dbReference type="ARBA" id="ARBA00025788"/>
    </source>
</evidence>
<dbReference type="Pfam" id="PF06201">
    <property type="entry name" value="PITH"/>
    <property type="match status" value="1"/>
</dbReference>
<keyword evidence="4" id="KW-1185">Reference proteome</keyword>
<dbReference type="Gene3D" id="2.60.120.470">
    <property type="entry name" value="PITH domain"/>
    <property type="match status" value="1"/>
</dbReference>
<comment type="similarity">
    <text evidence="1">Belongs to the PITHD1 family.</text>
</comment>
<gene>
    <name evidence="3" type="ORF">HKI87_04g29120</name>
</gene>
<dbReference type="SUPFAM" id="SSF49785">
    <property type="entry name" value="Galactose-binding domain-like"/>
    <property type="match status" value="1"/>
</dbReference>
<dbReference type="InterPro" id="IPR045099">
    <property type="entry name" value="PITH1-like"/>
</dbReference>
<evidence type="ECO:0000313" key="4">
    <source>
        <dbReference type="Proteomes" id="UP001472866"/>
    </source>
</evidence>
<dbReference type="Proteomes" id="UP001472866">
    <property type="component" value="Chromosome 04"/>
</dbReference>
<dbReference type="PANTHER" id="PTHR12175">
    <property type="entry name" value="AD039 HT014 THIOREDOXIN FAMILY TRP26"/>
    <property type="match status" value="1"/>
</dbReference>
<evidence type="ECO:0000313" key="3">
    <source>
        <dbReference type="EMBL" id="WZN61377.1"/>
    </source>
</evidence>
<evidence type="ECO:0000259" key="2">
    <source>
        <dbReference type="PROSITE" id="PS51532"/>
    </source>
</evidence>
<dbReference type="PANTHER" id="PTHR12175:SF5">
    <property type="entry name" value="OS03G0795500 PROTEIN"/>
    <property type="match status" value="1"/>
</dbReference>
<name>A0AAX4P4W9_9CHLO</name>
<protein>
    <submittedName>
        <fullName evidence="3">PITH domain-containing protein</fullName>
    </submittedName>
</protein>
<dbReference type="GO" id="GO:0005737">
    <property type="term" value="C:cytoplasm"/>
    <property type="evidence" value="ECO:0007669"/>
    <property type="project" value="UniProtKB-ARBA"/>
</dbReference>
<sequence>MAEVKGQQDLVDLIDWSSVEVLNESSAKPWANAVKKGYRDDPGLYLESDCDEQLLLYVPFTQQVKLHSLVLQGPERAFAPSSAKVFVNRTSVGFDEAEAEAGTQALELESDDVLEGKPVALKYVKFQKVQSVTVFIGSNFEDEDVTRLSKIVLFGTPQFTTNMNEWDKACKT</sequence>
<feature type="domain" description="PITH" evidence="2">
    <location>
        <begin position="1"/>
        <end position="172"/>
    </location>
</feature>
<dbReference type="InterPro" id="IPR010400">
    <property type="entry name" value="PITH_dom"/>
</dbReference>
<accession>A0AAX4P4W9</accession>
<dbReference type="AlphaFoldDB" id="A0AAX4P4W9"/>
<dbReference type="EMBL" id="CP151504">
    <property type="protein sequence ID" value="WZN61377.1"/>
    <property type="molecule type" value="Genomic_DNA"/>
</dbReference>
<proteinExistence type="inferred from homology"/>
<dbReference type="PROSITE" id="PS51532">
    <property type="entry name" value="PITH"/>
    <property type="match status" value="1"/>
</dbReference>